<keyword evidence="2" id="KW-0813">Transport</keyword>
<reference evidence="4 5" key="1">
    <citation type="submission" date="2018-10" db="EMBL/GenBank/DDBJ databases">
        <title>Butyricimonas faecalis sp. nov., isolated from human faeces and emended description of the genus Butyricimonas.</title>
        <authorList>
            <person name="Le Roy T."/>
            <person name="Van der Smissen P."/>
            <person name="Paquot A."/>
            <person name="Delzenne N."/>
            <person name="Muccioli G."/>
            <person name="Collet J.-F."/>
            <person name="Cani P.D."/>
        </authorList>
    </citation>
    <scope>NUCLEOTIDE SEQUENCE [LARGE SCALE GENOMIC DNA]</scope>
    <source>
        <strain evidence="4 5">H184</strain>
    </source>
</reference>
<dbReference type="OrthoDB" id="9810636at2"/>
<dbReference type="PANTHER" id="PTHR42953">
    <property type="entry name" value="HIGH-AFFINITY ZINC UPTAKE SYSTEM PROTEIN ZNUA-RELATED"/>
    <property type="match status" value="1"/>
</dbReference>
<comment type="similarity">
    <text evidence="1">Belongs to the bacterial solute-binding protein 9 family.</text>
</comment>
<evidence type="ECO:0000256" key="3">
    <source>
        <dbReference type="ARBA" id="ARBA00022729"/>
    </source>
</evidence>
<dbReference type="InterPro" id="IPR006127">
    <property type="entry name" value="ZnuA-like"/>
</dbReference>
<dbReference type="EMBL" id="CP032819">
    <property type="protein sequence ID" value="AZS31457.1"/>
    <property type="molecule type" value="Genomic_DNA"/>
</dbReference>
<dbReference type="GO" id="GO:0030001">
    <property type="term" value="P:metal ion transport"/>
    <property type="evidence" value="ECO:0007669"/>
    <property type="project" value="InterPro"/>
</dbReference>
<sequence>MEKIPSIIVVLIAMLTACGENTDKERTISVSILPQRYFVERIAGDYVKVNVMIPPGANPAVSDLSTEQLKALHNSSIYFAVGYLPFELSNLYPFLETQKNMLLVKQSVGMDLEQGTCNHDLGHGHQHDHGSREGNFDPHVWMSPRYAEMMARTILDVLAAKFPDQRETFEKNYRQLRVEIDSIDQAARRIISEKEHKTFLIYHPALTYFAKDYGMEQISIEDEGKEPNPSHLKAVIDTCRVKGIKIVFIQNQFDVANAKAVAKEIDGEVITIDPLSPDWKAEMCSLLGIIEQKMK</sequence>
<protein>
    <submittedName>
        <fullName evidence="4">ABC transporter substrate-binding protein</fullName>
    </submittedName>
</protein>
<evidence type="ECO:0000313" key="4">
    <source>
        <dbReference type="EMBL" id="AZS31457.1"/>
    </source>
</evidence>
<dbReference type="PANTHER" id="PTHR42953:SF3">
    <property type="entry name" value="HIGH-AFFINITY ZINC UPTAKE SYSTEM PROTEIN ZNUA"/>
    <property type="match status" value="1"/>
</dbReference>
<organism evidence="4 5">
    <name type="scientific">Butyricimonas faecalis</name>
    <dbReference type="NCBI Taxonomy" id="2093856"/>
    <lineage>
        <taxon>Bacteria</taxon>
        <taxon>Pseudomonadati</taxon>
        <taxon>Bacteroidota</taxon>
        <taxon>Bacteroidia</taxon>
        <taxon>Bacteroidales</taxon>
        <taxon>Odoribacteraceae</taxon>
        <taxon>Butyricimonas</taxon>
    </lineage>
</organism>
<evidence type="ECO:0000313" key="5">
    <source>
        <dbReference type="Proteomes" id="UP000270673"/>
    </source>
</evidence>
<dbReference type="GO" id="GO:0046872">
    <property type="term" value="F:metal ion binding"/>
    <property type="evidence" value="ECO:0007669"/>
    <property type="project" value="InterPro"/>
</dbReference>
<keyword evidence="3" id="KW-0732">Signal</keyword>
<dbReference type="PROSITE" id="PS51257">
    <property type="entry name" value="PROKAR_LIPOPROTEIN"/>
    <property type="match status" value="1"/>
</dbReference>
<dbReference type="Gene3D" id="3.40.50.1980">
    <property type="entry name" value="Nitrogenase molybdenum iron protein domain"/>
    <property type="match status" value="2"/>
</dbReference>
<dbReference type="AlphaFoldDB" id="A0A3S9VY37"/>
<dbReference type="RefSeq" id="WP_106482078.1">
    <property type="nucleotide sequence ID" value="NZ_CP032819.1"/>
</dbReference>
<dbReference type="KEGG" id="buy:D8S85_19190"/>
<keyword evidence="5" id="KW-1185">Reference proteome</keyword>
<dbReference type="InterPro" id="IPR050492">
    <property type="entry name" value="Bact_metal-bind_prot9"/>
</dbReference>
<name>A0A3S9VY37_9BACT</name>
<evidence type="ECO:0000256" key="2">
    <source>
        <dbReference type="ARBA" id="ARBA00022448"/>
    </source>
</evidence>
<proteinExistence type="inferred from homology"/>
<gene>
    <name evidence="4" type="ORF">D8S85_19190</name>
</gene>
<accession>A0A3S9VY37</accession>
<evidence type="ECO:0000256" key="1">
    <source>
        <dbReference type="ARBA" id="ARBA00011028"/>
    </source>
</evidence>
<dbReference type="Pfam" id="PF01297">
    <property type="entry name" value="ZnuA"/>
    <property type="match status" value="1"/>
</dbReference>
<dbReference type="Proteomes" id="UP000270673">
    <property type="component" value="Chromosome"/>
</dbReference>
<dbReference type="SUPFAM" id="SSF53807">
    <property type="entry name" value="Helical backbone' metal receptor"/>
    <property type="match status" value="1"/>
</dbReference>